<gene>
    <name evidence="1" type="ordered locus">PCC7424_3516</name>
</gene>
<keyword evidence="2" id="KW-1185">Reference proteome</keyword>
<dbReference type="Proteomes" id="UP000002384">
    <property type="component" value="Chromosome"/>
</dbReference>
<dbReference type="OrthoDB" id="9859619at2"/>
<proteinExistence type="predicted"/>
<dbReference type="EMBL" id="CP001291">
    <property type="protein sequence ID" value="ACK71908.1"/>
    <property type="molecule type" value="Genomic_DNA"/>
</dbReference>
<name>B7KGI1_GLOC7</name>
<reference evidence="2" key="1">
    <citation type="journal article" date="2011" name="MBio">
        <title>Novel metabolic attributes of the genus Cyanothece, comprising a group of unicellular nitrogen-fixing Cyanobacteria.</title>
        <authorList>
            <person name="Bandyopadhyay A."/>
            <person name="Elvitigala T."/>
            <person name="Welsh E."/>
            <person name="Stockel J."/>
            <person name="Liberton M."/>
            <person name="Min H."/>
            <person name="Sherman L.A."/>
            <person name="Pakrasi H.B."/>
        </authorList>
    </citation>
    <scope>NUCLEOTIDE SEQUENCE [LARGE SCALE GENOMIC DNA]</scope>
    <source>
        <strain evidence="2">PCC 7424</strain>
    </source>
</reference>
<sequence length="71" mass="7724">MLINDINYLEVVTESNKIEGSGKADLFALLNFDLYAQSDSIAFVSQNADVYADTGIKKVEYSSGIKLTGLT</sequence>
<dbReference type="RefSeq" id="WP_015955501.1">
    <property type="nucleotide sequence ID" value="NC_011729.1"/>
</dbReference>
<protein>
    <submittedName>
        <fullName evidence="1">Uncharacterized protein</fullName>
    </submittedName>
</protein>
<accession>B7KGI1</accession>
<evidence type="ECO:0000313" key="1">
    <source>
        <dbReference type="EMBL" id="ACK71908.1"/>
    </source>
</evidence>
<dbReference type="AlphaFoldDB" id="B7KGI1"/>
<organism evidence="1 2">
    <name type="scientific">Gloeothece citriformis (strain PCC 7424)</name>
    <name type="common">Cyanothece sp. (strain PCC 7424)</name>
    <dbReference type="NCBI Taxonomy" id="65393"/>
    <lineage>
        <taxon>Bacteria</taxon>
        <taxon>Bacillati</taxon>
        <taxon>Cyanobacteriota</taxon>
        <taxon>Cyanophyceae</taxon>
        <taxon>Oscillatoriophycideae</taxon>
        <taxon>Chroococcales</taxon>
        <taxon>Aphanothecaceae</taxon>
        <taxon>Gloeothece</taxon>
        <taxon>Gloeothece citriformis</taxon>
    </lineage>
</organism>
<evidence type="ECO:0000313" key="2">
    <source>
        <dbReference type="Proteomes" id="UP000002384"/>
    </source>
</evidence>
<dbReference type="HOGENOM" id="CLU_2733304_0_0_3"/>
<dbReference type="KEGG" id="cyc:PCC7424_3516"/>